<sequence length="191" mass="22332">MTKPKPTFTHVEIREYPIILGNNPATTYGPSVELGWEYAYPPCQQQQQQQHDNANNKEQSTPEQSCHIKINDYEKQRQTQRKTTASKPYKLYLSPIRRETMLANANYTKKEIQKATRSKDAARRQRSATTFLMNPVIKVQLNVERSRQEKKLKRAKRNLRGGGRLSKVGEVFYDHEDIYKGWRLPFSGDLF</sequence>
<evidence type="ECO:0000313" key="2">
    <source>
        <dbReference type="EMBL" id="CAE4603526.1"/>
    </source>
</evidence>
<accession>A0A6V2EEG0</accession>
<proteinExistence type="predicted"/>
<gene>
    <name evidence="2" type="ORF">DBRI00130_LOCUS12983</name>
</gene>
<dbReference type="EMBL" id="HBNS01016183">
    <property type="protein sequence ID" value="CAE4603526.1"/>
    <property type="molecule type" value="Transcribed_RNA"/>
</dbReference>
<name>A0A6V2EEG0_9STRA</name>
<feature type="region of interest" description="Disordered" evidence="1">
    <location>
        <begin position="44"/>
        <end position="66"/>
    </location>
</feature>
<evidence type="ECO:0000256" key="1">
    <source>
        <dbReference type="SAM" id="MobiDB-lite"/>
    </source>
</evidence>
<reference evidence="2" key="1">
    <citation type="submission" date="2021-01" db="EMBL/GenBank/DDBJ databases">
        <authorList>
            <person name="Corre E."/>
            <person name="Pelletier E."/>
            <person name="Niang G."/>
            <person name="Scheremetjew M."/>
            <person name="Finn R."/>
            <person name="Kale V."/>
            <person name="Holt S."/>
            <person name="Cochrane G."/>
            <person name="Meng A."/>
            <person name="Brown T."/>
            <person name="Cohen L."/>
        </authorList>
    </citation>
    <scope>NUCLEOTIDE SEQUENCE</scope>
    <source>
        <strain evidence="2">GSO104</strain>
    </source>
</reference>
<dbReference type="AlphaFoldDB" id="A0A6V2EEG0"/>
<feature type="compositionally biased region" description="Polar residues" evidence="1">
    <location>
        <begin position="51"/>
        <end position="64"/>
    </location>
</feature>
<protein>
    <submittedName>
        <fullName evidence="2">Uncharacterized protein</fullName>
    </submittedName>
</protein>
<organism evidence="2">
    <name type="scientific">Ditylum brightwellii</name>
    <dbReference type="NCBI Taxonomy" id="49249"/>
    <lineage>
        <taxon>Eukaryota</taxon>
        <taxon>Sar</taxon>
        <taxon>Stramenopiles</taxon>
        <taxon>Ochrophyta</taxon>
        <taxon>Bacillariophyta</taxon>
        <taxon>Mediophyceae</taxon>
        <taxon>Lithodesmiophycidae</taxon>
        <taxon>Lithodesmiales</taxon>
        <taxon>Lithodesmiaceae</taxon>
        <taxon>Ditylum</taxon>
    </lineage>
</organism>